<feature type="chain" id="PRO_5003041086" evidence="1">
    <location>
        <begin position="21"/>
        <end position="293"/>
    </location>
</feature>
<protein>
    <submittedName>
        <fullName evidence="2">Uncharacterized protein</fullName>
    </submittedName>
</protein>
<name>D3AW59_HETP5</name>
<dbReference type="AlphaFoldDB" id="D3AW59"/>
<dbReference type="EMBL" id="ADBJ01000002">
    <property type="protein sequence ID" value="EFA86532.1"/>
    <property type="molecule type" value="Genomic_DNA"/>
</dbReference>
<comment type="caution">
    <text evidence="2">The sequence shown here is derived from an EMBL/GenBank/DDBJ whole genome shotgun (WGS) entry which is preliminary data.</text>
</comment>
<gene>
    <name evidence="2" type="ORF">PPL_00329</name>
</gene>
<dbReference type="InterPro" id="IPR040405">
    <property type="entry name" value="DDB_G0275255-like"/>
</dbReference>
<dbReference type="GeneID" id="31355863"/>
<organism evidence="2 3">
    <name type="scientific">Heterostelium pallidum (strain ATCC 26659 / Pp 5 / PN500)</name>
    <name type="common">Cellular slime mold</name>
    <name type="synonym">Polysphondylium pallidum</name>
    <dbReference type="NCBI Taxonomy" id="670386"/>
    <lineage>
        <taxon>Eukaryota</taxon>
        <taxon>Amoebozoa</taxon>
        <taxon>Evosea</taxon>
        <taxon>Eumycetozoa</taxon>
        <taxon>Dictyostelia</taxon>
        <taxon>Acytosteliales</taxon>
        <taxon>Acytosteliaceae</taxon>
        <taxon>Heterostelium</taxon>
    </lineage>
</organism>
<reference evidence="2 3" key="1">
    <citation type="journal article" date="2011" name="Genome Res.">
        <title>Phylogeny-wide analysis of social amoeba genomes highlights ancient origins for complex intercellular communication.</title>
        <authorList>
            <person name="Heidel A.J."/>
            <person name="Lawal H.M."/>
            <person name="Felder M."/>
            <person name="Schilde C."/>
            <person name="Helps N.R."/>
            <person name="Tunggal B."/>
            <person name="Rivero F."/>
            <person name="John U."/>
            <person name="Schleicher M."/>
            <person name="Eichinger L."/>
            <person name="Platzer M."/>
            <person name="Noegel A.A."/>
            <person name="Schaap P."/>
            <person name="Gloeckner G."/>
        </authorList>
    </citation>
    <scope>NUCLEOTIDE SEQUENCE [LARGE SCALE GENOMIC DNA]</scope>
    <source>
        <strain evidence="3">ATCC 26659 / Pp 5 / PN500</strain>
    </source>
</reference>
<dbReference type="RefSeq" id="XP_020438637.1">
    <property type="nucleotide sequence ID" value="XM_020571363.1"/>
</dbReference>
<proteinExistence type="predicted"/>
<evidence type="ECO:0000313" key="3">
    <source>
        <dbReference type="Proteomes" id="UP000001396"/>
    </source>
</evidence>
<feature type="signal peptide" evidence="1">
    <location>
        <begin position="1"/>
        <end position="20"/>
    </location>
</feature>
<evidence type="ECO:0000256" key="1">
    <source>
        <dbReference type="SAM" id="SignalP"/>
    </source>
</evidence>
<evidence type="ECO:0000313" key="2">
    <source>
        <dbReference type="EMBL" id="EFA86532.1"/>
    </source>
</evidence>
<accession>D3AW59</accession>
<dbReference type="FunCoup" id="D3AW59">
    <property type="interactions" value="805"/>
</dbReference>
<sequence>MKNIFIFLLFCCLICSFVFGELEADDNNKKPTPKYYFLKSTGIVCVKAPCPSWEVTPTEGGASITVHELKFAKNINESVVFEGKFAVDVIHRGILVNGIVDKEKSVRFEVDNSYRVLPLNPQDQSTRSGRYYHVDRIMAKCKKEPCPNFSATELNTGKQQLANKLMEPYSNYLGVDQAWLNSKILTQEPVKAIVQANIFEGTIIGKAIYVNIVDPSISCPPLPIVDCIQNYVPVFKRDSDRCLHTDGCVKPGFCTLSIPVCQDGYRLTQFRSKPNACPSYHCDAWFLSTPKQF</sequence>
<dbReference type="OMA" id="DWENINC"/>
<keyword evidence="1" id="KW-0732">Signal</keyword>
<dbReference type="InParanoid" id="D3AW59"/>
<dbReference type="PANTHER" id="PTHR34411">
    <property type="entry name" value="DUF6748 DOMAIN-CONTAINING PROTEIN-RELATED"/>
    <property type="match status" value="1"/>
</dbReference>
<keyword evidence="3" id="KW-1185">Reference proteome</keyword>
<dbReference type="Proteomes" id="UP000001396">
    <property type="component" value="Unassembled WGS sequence"/>
</dbReference>